<evidence type="ECO:0000313" key="1">
    <source>
        <dbReference type="EMBL" id="ANJ59346.1"/>
    </source>
</evidence>
<dbReference type="KEGG" id="psil:PMA3_12785"/>
<evidence type="ECO:0008006" key="3">
    <source>
        <dbReference type="Google" id="ProtNLM"/>
    </source>
</evidence>
<dbReference type="Proteomes" id="UP000078354">
    <property type="component" value="Chromosome"/>
</dbReference>
<protein>
    <recommendedName>
        <fullName evidence="3">DUF2059 domain-containing protein</fullName>
    </recommendedName>
</protein>
<reference evidence="1 2" key="1">
    <citation type="journal article" date="2018" name="Syst. Appl. Microbiol.">
        <title>Pseudomonas silesiensis sp. nov. strain A3T isolated from a biological pesticide sewage treatment plant and analysis of the complete genome sequence.</title>
        <authorList>
            <person name="Kaminski M.A."/>
            <person name="Furmanczyk E.M."/>
            <person name="Sobczak A."/>
            <person name="Dziembowski A."/>
            <person name="Lipinski L."/>
        </authorList>
    </citation>
    <scope>NUCLEOTIDE SEQUENCE [LARGE SCALE GENOMIC DNA]</scope>
    <source>
        <strain evidence="1 2">A3</strain>
    </source>
</reference>
<dbReference type="AlphaFoldDB" id="A0A191Z307"/>
<evidence type="ECO:0000313" key="2">
    <source>
        <dbReference type="Proteomes" id="UP000078354"/>
    </source>
</evidence>
<keyword evidence="2" id="KW-1185">Reference proteome</keyword>
<accession>A0A191Z307</accession>
<dbReference type="EMBL" id="CP014870">
    <property type="protein sequence ID" value="ANJ59346.1"/>
    <property type="molecule type" value="Genomic_DNA"/>
</dbReference>
<name>A0A191Z307_9PSED</name>
<organism evidence="1 2">
    <name type="scientific">Pseudomonas silesiensis</name>
    <dbReference type="NCBI Taxonomy" id="1853130"/>
    <lineage>
        <taxon>Bacteria</taxon>
        <taxon>Pseudomonadati</taxon>
        <taxon>Pseudomonadota</taxon>
        <taxon>Gammaproteobacteria</taxon>
        <taxon>Pseudomonadales</taxon>
        <taxon>Pseudomonadaceae</taxon>
        <taxon>Pseudomonas</taxon>
    </lineage>
</organism>
<gene>
    <name evidence="1" type="ORF">PMA3_12785</name>
</gene>
<proteinExistence type="predicted"/>
<dbReference type="OrthoDB" id="6064865at2"/>
<sequence length="145" mass="15088">MFALASPVSAETPSLDAARTLVAKAHMGSNLRALALLAAQRTVTYAMIASKLGSSGASSAIAEQINALLPKYQPDWDENLAHAYGKSFSAKELSSLAAEGTSSKYMGKVKAQQAAIGGDMQARSKPILIALVTEALMATLAKHVL</sequence>